<feature type="transmembrane region" description="Helical" evidence="5">
    <location>
        <begin position="41"/>
        <end position="62"/>
    </location>
</feature>
<dbReference type="PANTHER" id="PTHR22773">
    <property type="entry name" value="NADH DEHYDROGENASE"/>
    <property type="match status" value="1"/>
</dbReference>
<dbReference type="HAMAP" id="MF_00445">
    <property type="entry name" value="NDH1_NuoN_1"/>
    <property type="match status" value="1"/>
</dbReference>
<keyword evidence="5" id="KW-1278">Translocase</keyword>
<dbReference type="GO" id="GO:0005886">
    <property type="term" value="C:plasma membrane"/>
    <property type="evidence" value="ECO:0007669"/>
    <property type="project" value="UniProtKB-SubCell"/>
</dbReference>
<sequence length="480" mass="51213">MTQTVVTWAAFEPVLPEMLLVGVGIGLVFMDLFFRKQRELLPWLTILGSLTVLGMVLGERYTSGFGGMFLTDSYGVFFKVICLMGLIMTALMSEHHNRVQGLHQGEYYSLMVFSAVGMMIMASAGDLMVLYLGLELMALSVYCLVGMLKGDQRASEAAVKYFLMGGFASAILLYGMSLLYGLTGTTSITGIASYINDTGLIANPVLLGALGLLIVGFCFKTAVAPFHFWTPDVYEGAPTTVTAFMSVGPKAAGFAVFGRVLVQGFPELHGQWGTLLAFLALLTMAVGNITALSQTSIKRMLAYSAIAHAGYALLGVLAGTPEGLSATMNYLLIYGFMNMGAFAILVLLAGKDNRRESLDDYRGLARSNPLAAMLMLIFMFSLTGIPPMAGFIGKFYLIKAALGAGYTGTVIGAVIFSTISAYYYLRVVRYMYMSDPQGTLELSYSPGISAVLGLALLGVIGLGLAPGTVIGRAAMSLLGQ</sequence>
<dbReference type="EMBL" id="AP024233">
    <property type="protein sequence ID" value="BCO10685.1"/>
    <property type="molecule type" value="Genomic_DNA"/>
</dbReference>
<feature type="transmembrane region" description="Helical" evidence="5">
    <location>
        <begin position="105"/>
        <end position="122"/>
    </location>
</feature>
<evidence type="ECO:0000313" key="9">
    <source>
        <dbReference type="Proteomes" id="UP001063350"/>
    </source>
</evidence>
<dbReference type="NCBIfam" id="TIGR01770">
    <property type="entry name" value="NDH_I_N"/>
    <property type="match status" value="1"/>
</dbReference>
<evidence type="ECO:0000256" key="1">
    <source>
        <dbReference type="ARBA" id="ARBA00004127"/>
    </source>
</evidence>
<evidence type="ECO:0000256" key="2">
    <source>
        <dbReference type="ARBA" id="ARBA00022692"/>
    </source>
</evidence>
<proteinExistence type="inferred from homology"/>
<feature type="transmembrane region" description="Helical" evidence="5">
    <location>
        <begin position="331"/>
        <end position="349"/>
    </location>
</feature>
<keyword evidence="5" id="KW-0874">Quinone</keyword>
<keyword evidence="4 5" id="KW-0472">Membrane</keyword>
<keyword evidence="2 5" id="KW-0812">Transmembrane</keyword>
<comment type="similarity">
    <text evidence="5">Belongs to the complex I subunit 2 family.</text>
</comment>
<keyword evidence="3 5" id="KW-1133">Transmembrane helix</keyword>
<feature type="transmembrane region" description="Helical" evidence="5">
    <location>
        <begin position="300"/>
        <end position="319"/>
    </location>
</feature>
<evidence type="ECO:0000256" key="6">
    <source>
        <dbReference type="RuleBase" id="RU000320"/>
    </source>
</evidence>
<evidence type="ECO:0000313" key="8">
    <source>
        <dbReference type="EMBL" id="BCO10685.1"/>
    </source>
</evidence>
<dbReference type="EC" id="7.1.1.-" evidence="5"/>
<evidence type="ECO:0000256" key="4">
    <source>
        <dbReference type="ARBA" id="ARBA00023136"/>
    </source>
</evidence>
<dbReference type="GO" id="GO:0012505">
    <property type="term" value="C:endomembrane system"/>
    <property type="evidence" value="ECO:0007669"/>
    <property type="project" value="UniProtKB-SubCell"/>
</dbReference>
<keyword evidence="5" id="KW-1003">Cell membrane</keyword>
<dbReference type="InterPro" id="IPR010096">
    <property type="entry name" value="NADH-Q_OxRdtase_suN/2"/>
</dbReference>
<feature type="transmembrane region" description="Helical" evidence="5">
    <location>
        <begin position="200"/>
        <end position="219"/>
    </location>
</feature>
<evidence type="ECO:0000259" key="7">
    <source>
        <dbReference type="Pfam" id="PF00361"/>
    </source>
</evidence>
<feature type="transmembrane region" description="Helical" evidence="5">
    <location>
        <begin position="240"/>
        <end position="262"/>
    </location>
</feature>
<comment type="subcellular location">
    <subcellularLocation>
        <location evidence="5">Cell membrane</location>
        <topology evidence="5">Multi-pass membrane protein</topology>
    </subcellularLocation>
    <subcellularLocation>
        <location evidence="1">Endomembrane system</location>
        <topology evidence="1">Multi-pass membrane protein</topology>
    </subcellularLocation>
    <subcellularLocation>
        <location evidence="6">Membrane</location>
        <topology evidence="6">Multi-pass membrane protein</topology>
    </subcellularLocation>
</comment>
<reference evidence="8" key="1">
    <citation type="submission" date="2020-12" db="EMBL/GenBank/DDBJ databases">
        <title>Desulfobium dissulfuricans gen. nov., sp. nov., a novel mesophilic, sulfate-reducing bacterium isolated from a deep-sea hydrothermal vent.</title>
        <authorList>
            <person name="Hashimoto Y."/>
            <person name="Tame A."/>
            <person name="Sawayama S."/>
            <person name="Miyazaki J."/>
            <person name="Takai K."/>
            <person name="Nakagawa S."/>
        </authorList>
    </citation>
    <scope>NUCLEOTIDE SEQUENCE</scope>
    <source>
        <strain evidence="8">GF1</strain>
    </source>
</reference>
<keyword evidence="5" id="KW-0813">Transport</keyword>
<name>A0A915UBG5_9BACT</name>
<dbReference type="InterPro" id="IPR001750">
    <property type="entry name" value="ND/Mrp_TM"/>
</dbReference>
<feature type="domain" description="NADH:quinone oxidoreductase/Mrp antiporter transmembrane" evidence="7">
    <location>
        <begin position="124"/>
        <end position="416"/>
    </location>
</feature>
<evidence type="ECO:0000256" key="5">
    <source>
        <dbReference type="HAMAP-Rule" id="MF_00445"/>
    </source>
</evidence>
<organism evidence="8 9">
    <name type="scientific">Desulfolithobacter dissulfuricans</name>
    <dbReference type="NCBI Taxonomy" id="2795293"/>
    <lineage>
        <taxon>Bacteria</taxon>
        <taxon>Pseudomonadati</taxon>
        <taxon>Thermodesulfobacteriota</taxon>
        <taxon>Desulfobulbia</taxon>
        <taxon>Desulfobulbales</taxon>
        <taxon>Desulfobulbaceae</taxon>
        <taxon>Desulfolithobacter</taxon>
    </lineage>
</organism>
<dbReference type="GO" id="GO:0050136">
    <property type="term" value="F:NADH dehydrogenase (quinone) (non-electrogenic) activity"/>
    <property type="evidence" value="ECO:0007669"/>
    <property type="project" value="UniProtKB-UniRule"/>
</dbReference>
<comment type="function">
    <text evidence="5">NDH-1 shuttles electrons from NADH, via FMN and iron-sulfur (Fe-S) centers, to quinones in the respiratory chain. The immediate electron acceptor for the enzyme in this species is believed to be ubiquinone. Couples the redox reaction to proton translocation (for every two electrons transferred, four hydrogen ions are translocated across the cytoplasmic membrane), and thus conserves the redox energy in a proton gradient.</text>
</comment>
<accession>A0A915UBG5</accession>
<dbReference type="KEGG" id="ddu:GF1_30610"/>
<dbReference type="GO" id="GO:0048038">
    <property type="term" value="F:quinone binding"/>
    <property type="evidence" value="ECO:0007669"/>
    <property type="project" value="UniProtKB-KW"/>
</dbReference>
<dbReference type="Pfam" id="PF00361">
    <property type="entry name" value="Proton_antipo_M"/>
    <property type="match status" value="1"/>
</dbReference>
<dbReference type="RefSeq" id="WP_267927405.1">
    <property type="nucleotide sequence ID" value="NZ_AP024233.1"/>
</dbReference>
<feature type="transmembrane region" description="Helical" evidence="5">
    <location>
        <begin position="161"/>
        <end position="180"/>
    </location>
</feature>
<feature type="transmembrane region" description="Helical" evidence="5">
    <location>
        <begin position="370"/>
        <end position="392"/>
    </location>
</feature>
<feature type="transmembrane region" description="Helical" evidence="5">
    <location>
        <begin position="274"/>
        <end position="293"/>
    </location>
</feature>
<gene>
    <name evidence="8" type="primary">nuoN-1</name>
    <name evidence="5" type="synonym">nuoN</name>
    <name evidence="8" type="ORF">GF1_30610</name>
</gene>
<comment type="subunit">
    <text evidence="5">NDH-1 is composed of 14 different subunits. Subunits NuoA, H, J, K, L, M, N constitute the membrane sector of the complex.</text>
</comment>
<dbReference type="GO" id="GO:0008137">
    <property type="term" value="F:NADH dehydrogenase (ubiquinone) activity"/>
    <property type="evidence" value="ECO:0007669"/>
    <property type="project" value="InterPro"/>
</dbReference>
<keyword evidence="5" id="KW-0520">NAD</keyword>
<dbReference type="Proteomes" id="UP001063350">
    <property type="component" value="Chromosome"/>
</dbReference>
<feature type="transmembrane region" description="Helical" evidence="5">
    <location>
        <begin position="446"/>
        <end position="470"/>
    </location>
</feature>
<keyword evidence="9" id="KW-1185">Reference proteome</keyword>
<feature type="transmembrane region" description="Helical" evidence="5">
    <location>
        <begin position="404"/>
        <end position="425"/>
    </location>
</feature>
<dbReference type="GO" id="GO:0042773">
    <property type="term" value="P:ATP synthesis coupled electron transport"/>
    <property type="evidence" value="ECO:0007669"/>
    <property type="project" value="InterPro"/>
</dbReference>
<evidence type="ECO:0000256" key="3">
    <source>
        <dbReference type="ARBA" id="ARBA00022989"/>
    </source>
</evidence>
<protein>
    <recommendedName>
        <fullName evidence="5">NADH-quinone oxidoreductase subunit N</fullName>
        <ecNumber evidence="5">7.1.1.-</ecNumber>
    </recommendedName>
    <alternativeName>
        <fullName evidence="5">NADH dehydrogenase I subunit N</fullName>
    </alternativeName>
    <alternativeName>
        <fullName evidence="5">NDH-1 subunit N</fullName>
    </alternativeName>
</protein>
<comment type="catalytic activity">
    <reaction evidence="5">
        <text>a quinone + NADH + 5 H(+)(in) = a quinol + NAD(+) + 4 H(+)(out)</text>
        <dbReference type="Rhea" id="RHEA:57888"/>
        <dbReference type="ChEBI" id="CHEBI:15378"/>
        <dbReference type="ChEBI" id="CHEBI:24646"/>
        <dbReference type="ChEBI" id="CHEBI:57540"/>
        <dbReference type="ChEBI" id="CHEBI:57945"/>
        <dbReference type="ChEBI" id="CHEBI:132124"/>
    </reaction>
</comment>
<feature type="transmembrane region" description="Helical" evidence="5">
    <location>
        <begin position="74"/>
        <end position="93"/>
    </location>
</feature>
<keyword evidence="5" id="KW-0830">Ubiquinone</keyword>
<dbReference type="AlphaFoldDB" id="A0A915UBG5"/>
<feature type="transmembrane region" description="Helical" evidence="5">
    <location>
        <begin position="128"/>
        <end position="149"/>
    </location>
</feature>
<feature type="transmembrane region" description="Helical" evidence="5">
    <location>
        <begin position="14"/>
        <end position="34"/>
    </location>
</feature>